<evidence type="ECO:0000313" key="2">
    <source>
        <dbReference type="EMBL" id="KXJ86046.1"/>
    </source>
</evidence>
<dbReference type="Gene3D" id="3.40.30.10">
    <property type="entry name" value="Glutaredoxin"/>
    <property type="match status" value="1"/>
</dbReference>
<evidence type="ECO:0000313" key="3">
    <source>
        <dbReference type="Proteomes" id="UP000070501"/>
    </source>
</evidence>
<dbReference type="InterPro" id="IPR036249">
    <property type="entry name" value="Thioredoxin-like_sf"/>
</dbReference>
<organism evidence="2 3">
    <name type="scientific">Microdochium bolleyi</name>
    <dbReference type="NCBI Taxonomy" id="196109"/>
    <lineage>
        <taxon>Eukaryota</taxon>
        <taxon>Fungi</taxon>
        <taxon>Dikarya</taxon>
        <taxon>Ascomycota</taxon>
        <taxon>Pezizomycotina</taxon>
        <taxon>Sordariomycetes</taxon>
        <taxon>Xylariomycetidae</taxon>
        <taxon>Xylariales</taxon>
        <taxon>Microdochiaceae</taxon>
        <taxon>Microdochium</taxon>
    </lineage>
</organism>
<gene>
    <name evidence="2" type="ORF">Micbo1qcDRAFT_168860</name>
</gene>
<proteinExistence type="predicted"/>
<dbReference type="Pfam" id="PF13409">
    <property type="entry name" value="GST_N_2"/>
    <property type="match status" value="1"/>
</dbReference>
<dbReference type="SUPFAM" id="SSF52833">
    <property type="entry name" value="Thioredoxin-like"/>
    <property type="match status" value="1"/>
</dbReference>
<reference evidence="3" key="1">
    <citation type="submission" date="2016-02" db="EMBL/GenBank/DDBJ databases">
        <title>Draft genome sequence of Microdochium bolleyi, a fungal endophyte of beachgrass.</title>
        <authorList>
            <consortium name="DOE Joint Genome Institute"/>
            <person name="David A.S."/>
            <person name="May G."/>
            <person name="Haridas S."/>
            <person name="Lim J."/>
            <person name="Wang M."/>
            <person name="Labutti K."/>
            <person name="Lipzen A."/>
            <person name="Barry K."/>
            <person name="Grigoriev I.V."/>
        </authorList>
    </citation>
    <scope>NUCLEOTIDE SEQUENCE [LARGE SCALE GENOMIC DNA]</scope>
    <source>
        <strain evidence="3">J235TASD1</strain>
    </source>
</reference>
<dbReference type="Pfam" id="PF22041">
    <property type="entry name" value="GST_C_7"/>
    <property type="match status" value="1"/>
</dbReference>
<name>A0A136IM50_9PEZI</name>
<dbReference type="AlphaFoldDB" id="A0A136IM50"/>
<dbReference type="EMBL" id="KQ964271">
    <property type="protein sequence ID" value="KXJ86046.1"/>
    <property type="molecule type" value="Genomic_DNA"/>
</dbReference>
<feature type="domain" description="GST N-terminal" evidence="1">
    <location>
        <begin position="28"/>
        <end position="119"/>
    </location>
</feature>
<keyword evidence="3" id="KW-1185">Reference proteome</keyword>
<dbReference type="InterPro" id="IPR054416">
    <property type="entry name" value="GST_UstS-like_C"/>
</dbReference>
<evidence type="ECO:0000259" key="1">
    <source>
        <dbReference type="PROSITE" id="PS50404"/>
    </source>
</evidence>
<dbReference type="Gene3D" id="1.20.1050.10">
    <property type="match status" value="1"/>
</dbReference>
<dbReference type="PROSITE" id="PS50404">
    <property type="entry name" value="GST_NTER"/>
    <property type="match status" value="1"/>
</dbReference>
<accession>A0A136IM50</accession>
<dbReference type="OrthoDB" id="4951845at2759"/>
<protein>
    <recommendedName>
        <fullName evidence="1">GST N-terminal domain-containing protein</fullName>
    </recommendedName>
</protein>
<dbReference type="InParanoid" id="A0A136IM50"/>
<dbReference type="InterPro" id="IPR004045">
    <property type="entry name" value="Glutathione_S-Trfase_N"/>
</dbReference>
<dbReference type="InterPro" id="IPR036282">
    <property type="entry name" value="Glutathione-S-Trfase_C_sf"/>
</dbReference>
<dbReference type="Proteomes" id="UP000070501">
    <property type="component" value="Unassembled WGS sequence"/>
</dbReference>
<dbReference type="SUPFAM" id="SSF47616">
    <property type="entry name" value="GST C-terminal domain-like"/>
    <property type="match status" value="1"/>
</dbReference>
<sequence length="298" mass="32968">MSTDTTTTTATTTTNTMPPKMDYYDIAMAPPVAQTACSVNPWKARLALNFKAADYATTWVSLPDIPSVRGSLGVPPCRRHATGEEYPTLPVLVDHSTGTKTGDSFDIAVYLHETYPDAGAGNLFPAQDDPSLPESKKVTYTFGQELAPWMPPLSDPHPDPRYAAYARFNREVDLAFTTHVGLMGQFIPLDSEASRQVFLDRAGLTSWEQIGLPGDVRKEMLGKFNETLADMARQLFKNSEEGPWIAGDRATYMDLMLGGWLMMASRTMPKEEWEAIKTGNGGVFGRLFDALQKWTEVK</sequence>
<dbReference type="STRING" id="196109.A0A136IM50"/>